<feature type="domain" description="Biotin-protein ligase N-terminal" evidence="2">
    <location>
        <begin position="44"/>
        <end position="137"/>
    </location>
</feature>
<evidence type="ECO:0000259" key="2">
    <source>
        <dbReference type="Pfam" id="PF09825"/>
    </source>
</evidence>
<dbReference type="Pfam" id="PF09825">
    <property type="entry name" value="BPL_N"/>
    <property type="match status" value="1"/>
</dbReference>
<dbReference type="InterPro" id="IPR029062">
    <property type="entry name" value="Class_I_gatase-like"/>
</dbReference>
<proteinExistence type="predicted"/>
<dbReference type="InterPro" id="IPR019197">
    <property type="entry name" value="Biotin-prot_ligase_N"/>
</dbReference>
<sequence length="313" mass="34114">MRGFAGVLACVCTLFVVHPCMSLQGVGFRDQLILENVANGPIRIAFYNGTGSTKRARANVPHVLESCGGEKIQLERFSEWGLRQVTLDRYDVLLIPGGTDEVLPALKHANPGLDVKQHILNFVTAGGGYVGICEGAIVAHKLGMTTKIVNGMEGDGYLNEVKFASADVPDLLQIEDTAPNGRRVYYANGPFFEHTPTMRKGDVFTYAKPLLRVSSSPSSFTNIVSNEEQSHPKWTKQLVKNRGETILLLTGIGKGRVVASTAHPETEIKGTLSSWVPVNPPSQCNTFQADLLLSYVFVAAKRARYPRTISELA</sequence>
<feature type="chain" id="PRO_5031161816" description="Biotin-protein ligase N-terminal domain-containing protein" evidence="1">
    <location>
        <begin position="23"/>
        <end position="313"/>
    </location>
</feature>
<accession>A0A7S2WJS2</accession>
<keyword evidence="1" id="KW-0732">Signal</keyword>
<protein>
    <recommendedName>
        <fullName evidence="2">Biotin-protein ligase N-terminal domain-containing protein</fullName>
    </recommendedName>
</protein>
<evidence type="ECO:0000256" key="1">
    <source>
        <dbReference type="SAM" id="SignalP"/>
    </source>
</evidence>
<evidence type="ECO:0000313" key="3">
    <source>
        <dbReference type="EMBL" id="CAD9692936.1"/>
    </source>
</evidence>
<feature type="signal peptide" evidence="1">
    <location>
        <begin position="1"/>
        <end position="22"/>
    </location>
</feature>
<dbReference type="EMBL" id="HBHK01018174">
    <property type="protein sequence ID" value="CAD9692936.1"/>
    <property type="molecule type" value="Transcribed_RNA"/>
</dbReference>
<gene>
    <name evidence="3" type="ORF">QSP1433_LOCUS11528</name>
</gene>
<reference evidence="3" key="1">
    <citation type="submission" date="2021-01" db="EMBL/GenBank/DDBJ databases">
        <authorList>
            <person name="Corre E."/>
            <person name="Pelletier E."/>
            <person name="Niang G."/>
            <person name="Scheremetjew M."/>
            <person name="Finn R."/>
            <person name="Kale V."/>
            <person name="Holt S."/>
            <person name="Cochrane G."/>
            <person name="Meng A."/>
            <person name="Brown T."/>
            <person name="Cohen L."/>
        </authorList>
    </citation>
    <scope>NUCLEOTIDE SEQUENCE</scope>
    <source>
        <strain evidence="3">NY070348D</strain>
    </source>
</reference>
<dbReference type="SUPFAM" id="SSF52317">
    <property type="entry name" value="Class I glutamine amidotransferase-like"/>
    <property type="match status" value="1"/>
</dbReference>
<name>A0A7S2WJS2_9STRA</name>
<dbReference type="AlphaFoldDB" id="A0A7S2WJS2"/>
<organism evidence="3">
    <name type="scientific">Mucochytrium quahogii</name>
    <dbReference type="NCBI Taxonomy" id="96639"/>
    <lineage>
        <taxon>Eukaryota</taxon>
        <taxon>Sar</taxon>
        <taxon>Stramenopiles</taxon>
        <taxon>Bigyra</taxon>
        <taxon>Labyrinthulomycetes</taxon>
        <taxon>Thraustochytrida</taxon>
        <taxon>Thraustochytriidae</taxon>
        <taxon>Mucochytrium</taxon>
    </lineage>
</organism>